<proteinExistence type="predicted"/>
<name>A0A5J5CK52_9PERO</name>
<organism evidence="1 2">
    <name type="scientific">Etheostoma spectabile</name>
    <name type="common">orangethroat darter</name>
    <dbReference type="NCBI Taxonomy" id="54343"/>
    <lineage>
        <taxon>Eukaryota</taxon>
        <taxon>Metazoa</taxon>
        <taxon>Chordata</taxon>
        <taxon>Craniata</taxon>
        <taxon>Vertebrata</taxon>
        <taxon>Euteleostomi</taxon>
        <taxon>Actinopterygii</taxon>
        <taxon>Neopterygii</taxon>
        <taxon>Teleostei</taxon>
        <taxon>Neoteleostei</taxon>
        <taxon>Acanthomorphata</taxon>
        <taxon>Eupercaria</taxon>
        <taxon>Perciformes</taxon>
        <taxon>Percoidei</taxon>
        <taxon>Percidae</taxon>
        <taxon>Etheostomatinae</taxon>
        <taxon>Etheostoma</taxon>
    </lineage>
</organism>
<reference evidence="1 2" key="1">
    <citation type="submission" date="2019-08" db="EMBL/GenBank/DDBJ databases">
        <title>A chromosome-level genome assembly, high-density linkage maps, and genome scans reveal the genomic architecture of hybrid incompatibilities underlying speciation via character displacement in darters (Percidae: Etheostominae).</title>
        <authorList>
            <person name="Moran R.L."/>
            <person name="Catchen J.M."/>
            <person name="Fuller R.C."/>
        </authorList>
    </citation>
    <scope>NUCLEOTIDE SEQUENCE [LARGE SCALE GENOMIC DNA]</scope>
    <source>
        <strain evidence="1">EspeVRDwgs_2016</strain>
        <tissue evidence="1">Muscle</tissue>
    </source>
</reference>
<keyword evidence="2" id="KW-1185">Reference proteome</keyword>
<comment type="caution">
    <text evidence="1">The sequence shown here is derived from an EMBL/GenBank/DDBJ whole genome shotgun (WGS) entry which is preliminary data.</text>
</comment>
<accession>A0A5J5CK52</accession>
<dbReference type="AlphaFoldDB" id="A0A5J5CK52"/>
<protein>
    <submittedName>
        <fullName evidence="1">Uncharacterized protein</fullName>
    </submittedName>
</protein>
<dbReference type="EMBL" id="VOFY01000021">
    <property type="protein sequence ID" value="KAA8581245.1"/>
    <property type="molecule type" value="Genomic_DNA"/>
</dbReference>
<evidence type="ECO:0000313" key="2">
    <source>
        <dbReference type="Proteomes" id="UP000327493"/>
    </source>
</evidence>
<gene>
    <name evidence="1" type="ORF">FQN60_002826</name>
</gene>
<evidence type="ECO:0000313" key="1">
    <source>
        <dbReference type="EMBL" id="KAA8581245.1"/>
    </source>
</evidence>
<dbReference type="Proteomes" id="UP000327493">
    <property type="component" value="Chromosome 21"/>
</dbReference>
<sequence>MTYRLWVEITSAQIQSSKEFQHGTTSWKRAWRRTTTDTRTPDSYAEHLLPSCCLSGSVFCFCFHRSFVTENDIGVPARCLGDRCQSFSLGTVCCGLIKHANTWVTYRMVVITSAQVQFVLFF</sequence>